<dbReference type="AlphaFoldDB" id="A0A077ED24"/>
<reference evidence="1" key="1">
    <citation type="journal article" date="2013" name="Lancet">
        <title>First case of E anophelis outbreak in an intensive-care unit.</title>
        <authorList>
            <person name="Teo J."/>
            <person name="Tan S.Y."/>
            <person name="Tay M."/>
            <person name="Ding Y."/>
            <person name="Kjelleberg S."/>
            <person name="Givskov M."/>
            <person name="Lin R.T."/>
            <person name="Yang L."/>
        </authorList>
    </citation>
    <scope>NUCLEOTIDE SEQUENCE [LARGE SCALE GENOMIC DNA]</scope>
    <source>
        <strain evidence="1">NUHP1</strain>
    </source>
</reference>
<accession>A0A077ED24</accession>
<dbReference type="STRING" id="1338011.BD94_0264"/>
<dbReference type="PANTHER" id="PTHR12526:SF630">
    <property type="entry name" value="GLYCOSYLTRANSFERASE"/>
    <property type="match status" value="1"/>
</dbReference>
<gene>
    <name evidence="1" type="ORF">BD94_0264</name>
</gene>
<keyword evidence="1" id="KW-0808">Transferase</keyword>
<dbReference type="HOGENOM" id="CLU_028014_2_2_10"/>
<protein>
    <submittedName>
        <fullName evidence="1">Glycosyl transferase, group 1</fullName>
    </submittedName>
</protein>
<dbReference type="GO" id="GO:0016740">
    <property type="term" value="F:transferase activity"/>
    <property type="evidence" value="ECO:0007669"/>
    <property type="project" value="UniProtKB-KW"/>
</dbReference>
<dbReference type="PANTHER" id="PTHR12526">
    <property type="entry name" value="GLYCOSYLTRANSFERASE"/>
    <property type="match status" value="1"/>
</dbReference>
<sequence>MGILKKIKKNIERKEKLKILQTNDIINIELFDLLKKTIIFVSRDFPTHDKDSGSNRLKEIILNYKNLGYNCIILSPYIFEDDSYVKFYQQHGIIIFTENLKYQTIYDFISTIKFVDYVWLNGPLALNLFYKKLKCILSSAKFIYDMVDIHFLRYKRAIELEPLRISLKKNYKYFFHLETVIAPELDYVIAISNKEKEIMSQYINPNKIITISNIHYPKIDILERSSFKESKGIIFIGSTHEPNVDAVKYFYEKIMPIVWKNNPNLEVTIIGNVADKLDIKLFPKFNFLGFVENIEELFMTSKIMVAPLRFGAGVKGKIGQAFEYFLPVITTDIGAEGMQLIDEKNVLIANNKDNFAEAIIRLNNDEELWNSLSLNSIDSLKPFSLEEVNAKLKKAN</sequence>
<dbReference type="EMBL" id="CP007547">
    <property type="protein sequence ID" value="AIL44039.1"/>
    <property type="molecule type" value="Genomic_DNA"/>
</dbReference>
<dbReference type="Gene3D" id="3.40.50.2000">
    <property type="entry name" value="Glycogen Phosphorylase B"/>
    <property type="match status" value="2"/>
</dbReference>
<dbReference type="Proteomes" id="UP000028933">
    <property type="component" value="Chromosome"/>
</dbReference>
<dbReference type="eggNOG" id="COG0438">
    <property type="taxonomic scope" value="Bacteria"/>
</dbReference>
<name>A0A077ED24_9FLAO</name>
<dbReference type="SUPFAM" id="SSF53756">
    <property type="entry name" value="UDP-Glycosyltransferase/glycogen phosphorylase"/>
    <property type="match status" value="1"/>
</dbReference>
<reference evidence="1" key="2">
    <citation type="journal article" date="2015" name="Genome Biol. Evol.">
        <title>Complete Genome Sequence and Transcriptomic Analysis of the Novel Pathogen Elizabethkingia anophelis in Response to Oxidative Stress.</title>
        <authorList>
            <person name="Li Y."/>
            <person name="Liu Y."/>
            <person name="Chew S.C."/>
            <person name="Tay M."/>
            <person name="Salido M.M."/>
            <person name="Teo J."/>
            <person name="Lauro F.M."/>
            <person name="Givskov M."/>
            <person name="Yang L."/>
        </authorList>
    </citation>
    <scope>NUCLEOTIDE SEQUENCE</scope>
    <source>
        <strain evidence="1">NUHP1</strain>
    </source>
</reference>
<dbReference type="Pfam" id="PF13692">
    <property type="entry name" value="Glyco_trans_1_4"/>
    <property type="match status" value="1"/>
</dbReference>
<dbReference type="RefSeq" id="WP_024564783.1">
    <property type="nucleotide sequence ID" value="NZ_CP007547.1"/>
</dbReference>
<proteinExistence type="predicted"/>
<evidence type="ECO:0000313" key="1">
    <source>
        <dbReference type="EMBL" id="AIL44039.1"/>
    </source>
</evidence>
<dbReference type="KEGG" id="eao:BD94_0264"/>
<evidence type="ECO:0000313" key="2">
    <source>
        <dbReference type="Proteomes" id="UP000028933"/>
    </source>
</evidence>
<organism evidence="1 2">
    <name type="scientific">Elizabethkingia anophelis NUHP1</name>
    <dbReference type="NCBI Taxonomy" id="1338011"/>
    <lineage>
        <taxon>Bacteria</taxon>
        <taxon>Pseudomonadati</taxon>
        <taxon>Bacteroidota</taxon>
        <taxon>Flavobacteriia</taxon>
        <taxon>Flavobacteriales</taxon>
        <taxon>Weeksellaceae</taxon>
        <taxon>Elizabethkingia</taxon>
    </lineage>
</organism>
<dbReference type="CDD" id="cd03801">
    <property type="entry name" value="GT4_PimA-like"/>
    <property type="match status" value="1"/>
</dbReference>